<keyword evidence="3" id="KW-0812">Transmembrane</keyword>
<evidence type="ECO:0000256" key="2">
    <source>
        <dbReference type="RuleBase" id="RU361185"/>
    </source>
</evidence>
<dbReference type="InterPro" id="IPR000322">
    <property type="entry name" value="Glyco_hydro_31_TIM"/>
</dbReference>
<keyword evidence="7" id="KW-1185">Reference proteome</keyword>
<dbReference type="Gene3D" id="2.60.40.1180">
    <property type="entry name" value="Golgi alpha-mannosidase II"/>
    <property type="match status" value="1"/>
</dbReference>
<dbReference type="PANTHER" id="PTHR46959">
    <property type="entry name" value="SULFOQUINOVOSIDASE"/>
    <property type="match status" value="1"/>
</dbReference>
<dbReference type="Gene3D" id="2.60.40.1760">
    <property type="entry name" value="glycosyl hydrolase (family 31)"/>
    <property type="match status" value="1"/>
</dbReference>
<dbReference type="InterPro" id="IPR044112">
    <property type="entry name" value="YihQ_TIM-like"/>
</dbReference>
<comment type="similarity">
    <text evidence="1 2">Belongs to the glycosyl hydrolase 31 family.</text>
</comment>
<dbReference type="NCBIfam" id="NF007746">
    <property type="entry name" value="PRK10426.1"/>
    <property type="match status" value="1"/>
</dbReference>
<dbReference type="EMBL" id="WJBH02000007">
    <property type="protein sequence ID" value="KAI9555648.1"/>
    <property type="molecule type" value="Genomic_DNA"/>
</dbReference>
<dbReference type="Pfam" id="PF01055">
    <property type="entry name" value="Glyco_hydro_31_2nd"/>
    <property type="match status" value="1"/>
</dbReference>
<evidence type="ECO:0000256" key="1">
    <source>
        <dbReference type="ARBA" id="ARBA00007806"/>
    </source>
</evidence>
<feature type="domain" description="Glycosyl hydrolase family 31 C-terminal" evidence="5">
    <location>
        <begin position="608"/>
        <end position="694"/>
    </location>
</feature>
<dbReference type="GO" id="GO:0030246">
    <property type="term" value="F:carbohydrate binding"/>
    <property type="evidence" value="ECO:0007669"/>
    <property type="project" value="InterPro"/>
</dbReference>
<dbReference type="InterPro" id="IPR052990">
    <property type="entry name" value="Sulfoquinovosidase_GH31"/>
</dbReference>
<dbReference type="CDD" id="cd06594">
    <property type="entry name" value="GH31_glucosidase_YihQ"/>
    <property type="match status" value="1"/>
</dbReference>
<evidence type="ECO:0000313" key="7">
    <source>
        <dbReference type="Proteomes" id="UP000820818"/>
    </source>
</evidence>
<protein>
    <recommendedName>
        <fullName evidence="8">Alpha-glucosidase</fullName>
    </recommendedName>
</protein>
<gene>
    <name evidence="6" type="ORF">GHT06_018163</name>
</gene>
<evidence type="ECO:0000259" key="4">
    <source>
        <dbReference type="Pfam" id="PF01055"/>
    </source>
</evidence>
<dbReference type="SUPFAM" id="SSF51011">
    <property type="entry name" value="Glycosyl hydrolase domain"/>
    <property type="match status" value="1"/>
</dbReference>
<dbReference type="Pfam" id="PF21365">
    <property type="entry name" value="Glyco_hydro_31_3rd"/>
    <property type="match status" value="1"/>
</dbReference>
<dbReference type="Proteomes" id="UP000820818">
    <property type="component" value="Linkage Group LG7"/>
</dbReference>
<dbReference type="InterPro" id="IPR017853">
    <property type="entry name" value="GH"/>
</dbReference>
<evidence type="ECO:0008006" key="8">
    <source>
        <dbReference type="Google" id="ProtNLM"/>
    </source>
</evidence>
<keyword evidence="3" id="KW-1133">Transmembrane helix</keyword>
<dbReference type="GO" id="GO:0090599">
    <property type="term" value="F:alpha-glucosidase activity"/>
    <property type="evidence" value="ECO:0007669"/>
    <property type="project" value="UniProtKB-ARBA"/>
</dbReference>
<proteinExistence type="inferred from homology"/>
<feature type="transmembrane region" description="Helical" evidence="3">
    <location>
        <begin position="12"/>
        <end position="31"/>
    </location>
</feature>
<dbReference type="PANTHER" id="PTHR46959:SF2">
    <property type="entry name" value="SULFOQUINOVOSIDASE"/>
    <property type="match status" value="1"/>
</dbReference>
<dbReference type="AlphaFoldDB" id="A0AAD5LDG4"/>
<comment type="caution">
    <text evidence="6">The sequence shown here is derived from an EMBL/GenBank/DDBJ whole genome shotgun (WGS) entry which is preliminary data.</text>
</comment>
<feature type="domain" description="Glycoside hydrolase family 31 TIM barrel" evidence="4">
    <location>
        <begin position="288"/>
        <end position="596"/>
    </location>
</feature>
<evidence type="ECO:0000259" key="5">
    <source>
        <dbReference type="Pfam" id="PF21365"/>
    </source>
</evidence>
<accession>A0AAD5LDG4</accession>
<dbReference type="SUPFAM" id="SSF74650">
    <property type="entry name" value="Galactose mutarotase-like"/>
    <property type="match status" value="1"/>
</dbReference>
<evidence type="ECO:0000313" key="6">
    <source>
        <dbReference type="EMBL" id="KAI9555648.1"/>
    </source>
</evidence>
<keyword evidence="2" id="KW-0326">Glycosidase</keyword>
<dbReference type="Gene3D" id="3.20.20.80">
    <property type="entry name" value="Glycosidases"/>
    <property type="match status" value="1"/>
</dbReference>
<dbReference type="InterPro" id="IPR048395">
    <property type="entry name" value="Glyco_hydro_31_C"/>
</dbReference>
<keyword evidence="2" id="KW-0378">Hydrolase</keyword>
<evidence type="ECO:0000256" key="3">
    <source>
        <dbReference type="SAM" id="Phobius"/>
    </source>
</evidence>
<dbReference type="CDD" id="cd14752">
    <property type="entry name" value="GH31_N"/>
    <property type="match status" value="1"/>
</dbReference>
<dbReference type="SUPFAM" id="SSF51445">
    <property type="entry name" value="(Trans)glycosidases"/>
    <property type="match status" value="1"/>
</dbReference>
<organism evidence="6 7">
    <name type="scientific">Daphnia sinensis</name>
    <dbReference type="NCBI Taxonomy" id="1820382"/>
    <lineage>
        <taxon>Eukaryota</taxon>
        <taxon>Metazoa</taxon>
        <taxon>Ecdysozoa</taxon>
        <taxon>Arthropoda</taxon>
        <taxon>Crustacea</taxon>
        <taxon>Branchiopoda</taxon>
        <taxon>Diplostraca</taxon>
        <taxon>Cladocera</taxon>
        <taxon>Anomopoda</taxon>
        <taxon>Daphniidae</taxon>
        <taxon>Daphnia</taxon>
        <taxon>Daphnia similis group</taxon>
    </lineage>
</organism>
<reference evidence="6 7" key="1">
    <citation type="submission" date="2022-05" db="EMBL/GenBank/DDBJ databases">
        <title>A multi-omics perspective on studying reproductive biology in Daphnia sinensis.</title>
        <authorList>
            <person name="Jia J."/>
        </authorList>
    </citation>
    <scope>NUCLEOTIDE SEQUENCE [LARGE SCALE GENOMIC DNA]</scope>
    <source>
        <strain evidence="6 7">WSL</strain>
    </source>
</reference>
<name>A0AAD5LDG4_9CRUS</name>
<dbReference type="GO" id="GO:0005975">
    <property type="term" value="P:carbohydrate metabolic process"/>
    <property type="evidence" value="ECO:0007669"/>
    <property type="project" value="InterPro"/>
</dbReference>
<sequence>MAPGLRSELHCVLIICCIMTANCLTLTYPSYNTFTLFIDDKPLLDHNSGDPVAAVGRSRINFTEDQGNFIISEDVYEKIELSTCDIDESGMPDLFKATCYSVENFPEVSVDFAVEETADSELFRKTALVNITVFGRDRLWFRLASNSTEKIYGGGEQFTYLNLKGREFPMWIREQGVGRNLSSPLTEIVETGSPGAGGDYHTTYYPAPIFLSTWNYAILGKQERYSILNFTSSTRKEIYVHDEKLTLNVGTAANLMDLVGAINREISVIPPTLPEWIYNGAIVAVQGGTQNMLDKLQQCLDNGVNISAIWIQDWAGKIETPFGYRVFWNWRWNEELYPKLDSVIFNLAQQGIQVAAYINPHLNVEGDLFVEADNLGYLLKNDKGETYRQDFGGFLAGTLDFSNPVAKQWYADLIKTNIIGFGFKGFMADFGEYTPVDAIAANSPDPYQFHNLLPVLWASTVRLALEETDTLNSVLPWARSGFTNAQGFHSMIWAGDQNVDWSMSDGLPSSIVAALSLGLSGFGLSHSDIGGYTTLNGILTRSEELLLRWAEYSVFTPLMRTHEGNKPELNHQIYSTNETLKSFARLSAIYTSLTPYHKEVVSQVATFGIPAMAPLFLHHAEDIDSFDIQYQYLYGSDLLVAPVLQPSKTNQEVYLPPGRWMHLWDNDQKVFEGPVSVNVNATMGKTPVFFRDNSKWISLFNDIRNRFNL</sequence>
<dbReference type="InterPro" id="IPR013780">
    <property type="entry name" value="Glyco_hydro_b"/>
</dbReference>
<dbReference type="InterPro" id="IPR011013">
    <property type="entry name" value="Gal_mutarotase_sf_dom"/>
</dbReference>
<keyword evidence="3" id="KW-0472">Membrane</keyword>